<dbReference type="InterPro" id="IPR011629">
    <property type="entry name" value="CobW-like_C"/>
</dbReference>
<dbReference type="GO" id="GO:0005737">
    <property type="term" value="C:cytoplasm"/>
    <property type="evidence" value="ECO:0007669"/>
    <property type="project" value="TreeGrafter"/>
</dbReference>
<dbReference type="InterPro" id="IPR027417">
    <property type="entry name" value="P-loop_NTPase"/>
</dbReference>
<dbReference type="Pfam" id="PF07683">
    <property type="entry name" value="CobW_C"/>
    <property type="match status" value="1"/>
</dbReference>
<gene>
    <name evidence="2" type="primary">yjiA_3</name>
    <name evidence="2" type="ORF">ERS852406_03028</name>
</gene>
<dbReference type="PANTHER" id="PTHR13748:SF46">
    <property type="entry name" value="ZINC CHAPERONE YEIR"/>
    <property type="match status" value="1"/>
</dbReference>
<dbReference type="Gene3D" id="3.40.50.300">
    <property type="entry name" value="P-loop containing nucleotide triphosphate hydrolases"/>
    <property type="match status" value="1"/>
</dbReference>
<dbReference type="InterPro" id="IPR003495">
    <property type="entry name" value="CobW/HypB/UreG_nucleotide-bd"/>
</dbReference>
<dbReference type="Pfam" id="PF02492">
    <property type="entry name" value="cobW"/>
    <property type="match status" value="1"/>
</dbReference>
<evidence type="ECO:0000313" key="3">
    <source>
        <dbReference type="Proteomes" id="UP000095706"/>
    </source>
</evidence>
<name>A0A174IJX7_9FIRM</name>
<dbReference type="SUPFAM" id="SSF90002">
    <property type="entry name" value="Hypothetical protein YjiA, C-terminal domain"/>
    <property type="match status" value="1"/>
</dbReference>
<dbReference type="Proteomes" id="UP000095706">
    <property type="component" value="Unassembled WGS sequence"/>
</dbReference>
<dbReference type="AlphaFoldDB" id="A0A174IJX7"/>
<dbReference type="PANTHER" id="PTHR13748">
    <property type="entry name" value="COBW-RELATED"/>
    <property type="match status" value="1"/>
</dbReference>
<sequence length="314" mass="35692">MKILIVSGFLGAGKTTFIKRLARNVDQRFAILENEYGAAGIDGARLGQNRQGTQKNVWEMTEQCICCIGKKDFAASVLTIANVVDPEYLIVEPTGVGSLARIIENLRQIEYERIQLLSPVTIVDVYSYRRYMAEYPELYQDQIRSADTIIVSKTEACQAEEKQRIQKFLQEINSQAKIITDYASTMTREDYQSLLLGSRYEKKVQDTQSGEKMPETFSFENIRMEAPETLWCFLEQIIRGAFGNIIRAKGQFAAGDQFLQFDVADHRYSITGTEQKNAGQAVFIGNDMNEDAIRQYFKKCAGNQKMKYAARHVS</sequence>
<dbReference type="EMBL" id="CYYV01000018">
    <property type="protein sequence ID" value="CUO86456.1"/>
    <property type="molecule type" value="Genomic_DNA"/>
</dbReference>
<reference evidence="2 3" key="1">
    <citation type="submission" date="2015-09" db="EMBL/GenBank/DDBJ databases">
        <authorList>
            <consortium name="Pathogen Informatics"/>
        </authorList>
    </citation>
    <scope>NUCLEOTIDE SEQUENCE [LARGE SCALE GENOMIC DNA]</scope>
    <source>
        <strain evidence="2 3">2789STDY5608849</strain>
    </source>
</reference>
<dbReference type="SUPFAM" id="SSF52540">
    <property type="entry name" value="P-loop containing nucleoside triphosphate hydrolases"/>
    <property type="match status" value="1"/>
</dbReference>
<protein>
    <submittedName>
        <fullName evidence="2">Uncharacterized GTP-binding protein YjiA</fullName>
    </submittedName>
</protein>
<evidence type="ECO:0000259" key="1">
    <source>
        <dbReference type="SMART" id="SM00833"/>
    </source>
</evidence>
<proteinExistence type="predicted"/>
<dbReference type="RefSeq" id="WP_022461673.1">
    <property type="nucleotide sequence ID" value="NZ_CAXSRP010000015.1"/>
</dbReference>
<organism evidence="2 3">
    <name type="scientific">Fusicatenibacter saccharivorans</name>
    <dbReference type="NCBI Taxonomy" id="1150298"/>
    <lineage>
        <taxon>Bacteria</taxon>
        <taxon>Bacillati</taxon>
        <taxon>Bacillota</taxon>
        <taxon>Clostridia</taxon>
        <taxon>Lachnospirales</taxon>
        <taxon>Lachnospiraceae</taxon>
        <taxon>Fusicatenibacter</taxon>
    </lineage>
</organism>
<accession>A0A174IJX7</accession>
<dbReference type="InterPro" id="IPR051316">
    <property type="entry name" value="Zinc-reg_GTPase_activator"/>
</dbReference>
<evidence type="ECO:0000313" key="2">
    <source>
        <dbReference type="EMBL" id="CUO86456.1"/>
    </source>
</evidence>
<feature type="domain" description="CobW C-terminal" evidence="1">
    <location>
        <begin position="214"/>
        <end position="301"/>
    </location>
</feature>
<dbReference type="CDD" id="cd03112">
    <property type="entry name" value="CobW-like"/>
    <property type="match status" value="1"/>
</dbReference>
<dbReference type="SMART" id="SM00833">
    <property type="entry name" value="CobW_C"/>
    <property type="match status" value="1"/>
</dbReference>